<accession>A0A2U8FEP9</accession>
<evidence type="ECO:0000313" key="1">
    <source>
        <dbReference type="EMBL" id="AWI34614.1"/>
    </source>
</evidence>
<dbReference type="Pfam" id="PF06306">
    <property type="entry name" value="CgtA"/>
    <property type="match status" value="1"/>
</dbReference>
<proteinExistence type="predicted"/>
<dbReference type="Proteomes" id="UP000244890">
    <property type="component" value="Chromosome"/>
</dbReference>
<dbReference type="EMBL" id="CP021886">
    <property type="protein sequence ID" value="AWI34614.1"/>
    <property type="molecule type" value="Genomic_DNA"/>
</dbReference>
<dbReference type="RefSeq" id="WP_108911415.1">
    <property type="nucleotide sequence ID" value="NZ_CP021886.1"/>
</dbReference>
<gene>
    <name evidence="1" type="ORF">CDV25_07440</name>
</gene>
<dbReference type="InterPro" id="IPR010446">
    <property type="entry name" value="GalNAc_Trfase_b"/>
</dbReference>
<name>A0A2U8FEP9_9HELI</name>
<reference evidence="1 2" key="1">
    <citation type="submission" date="2017-06" db="EMBL/GenBank/DDBJ databases">
        <title>Complete genome of Helicobacter apodemus.</title>
        <authorList>
            <person name="Cho S."/>
        </authorList>
    </citation>
    <scope>NUCLEOTIDE SEQUENCE [LARGE SCALE GENOMIC DNA]</scope>
    <source>
        <strain evidence="2">SNUVETPUB-15-01</strain>
    </source>
</reference>
<evidence type="ECO:0000313" key="2">
    <source>
        <dbReference type="Proteomes" id="UP000244890"/>
    </source>
</evidence>
<dbReference type="OrthoDB" id="9904339at2"/>
<dbReference type="KEGG" id="had:CDV25_07440"/>
<organism evidence="1 2">
    <name type="scientific">Helicobacter apodemus</name>
    <dbReference type="NCBI Taxonomy" id="135569"/>
    <lineage>
        <taxon>Bacteria</taxon>
        <taxon>Pseudomonadati</taxon>
        <taxon>Campylobacterota</taxon>
        <taxon>Epsilonproteobacteria</taxon>
        <taxon>Campylobacterales</taxon>
        <taxon>Helicobacteraceae</taxon>
        <taxon>Helicobacter</taxon>
    </lineage>
</organism>
<sequence>MLQYFKRYFAKLICAFIPIKSYRQKIRQRIENRIFTITLDKVDSFLPPDICSKINSFSNEDFLALNFAREQNLAITQENLTISSATKTSKPYTLQSSKALSLNALINNGGGGGQNKALWLL</sequence>
<protein>
    <submittedName>
        <fullName evidence="1">Uncharacterized protein</fullName>
    </submittedName>
</protein>
<dbReference type="AlphaFoldDB" id="A0A2U8FEP9"/>